<evidence type="ECO:0000256" key="1">
    <source>
        <dbReference type="SAM" id="SignalP"/>
    </source>
</evidence>
<reference evidence="2" key="1">
    <citation type="submission" date="2022-04" db="EMBL/GenBank/DDBJ databases">
        <title>Roseomonas acroporae sp. nov., isolated from coral Acropora digitifera.</title>
        <authorList>
            <person name="Sun H."/>
        </authorList>
    </citation>
    <scope>NUCLEOTIDE SEQUENCE</scope>
    <source>
        <strain evidence="2">NAR14</strain>
    </source>
</reference>
<sequence length="320" mass="33805">MAAARRLATAIGLAILSPAAMAQTPFDEFRRELRTLRLGNTLQALSVFGGTPGIGAANYSADGLDISTYKLPVAHGFAPFGHPYLNRIAPYVELTLGYLGARAGGTITLDPLPATALRTDFRTYTALAGGGFELLLTEEVRVRPILLLGYSRVEADTRFGGPLAGTLESLTGGILGRIRSDNAMIGGALEIAYDHRFAGDLRLRGKLRYNQIHASAYSASDGVFKSDGTFGAGTLRLELNGPTGRQMFGRELRWLGYTGGTVFTGPRRSALGFGEFAEFGGGLELVDRNVVRGVEGVALRGSGIVGNGVTGWSVGLSLAF</sequence>
<evidence type="ECO:0000313" key="2">
    <source>
        <dbReference type="EMBL" id="MCK8786120.1"/>
    </source>
</evidence>
<gene>
    <name evidence="2" type="ORF">M0638_17230</name>
</gene>
<evidence type="ECO:0008006" key="4">
    <source>
        <dbReference type="Google" id="ProtNLM"/>
    </source>
</evidence>
<dbReference type="EMBL" id="JALPRX010000075">
    <property type="protein sequence ID" value="MCK8786120.1"/>
    <property type="molecule type" value="Genomic_DNA"/>
</dbReference>
<keyword evidence="3" id="KW-1185">Reference proteome</keyword>
<dbReference type="Proteomes" id="UP001139516">
    <property type="component" value="Unassembled WGS sequence"/>
</dbReference>
<evidence type="ECO:0000313" key="3">
    <source>
        <dbReference type="Proteomes" id="UP001139516"/>
    </source>
</evidence>
<keyword evidence="1" id="KW-0732">Signal</keyword>
<protein>
    <recommendedName>
        <fullName evidence="4">Autotransporter domain-containing protein</fullName>
    </recommendedName>
</protein>
<dbReference type="RefSeq" id="WP_248668237.1">
    <property type="nucleotide sequence ID" value="NZ_JALPRX010000075.1"/>
</dbReference>
<comment type="caution">
    <text evidence="2">The sequence shown here is derived from an EMBL/GenBank/DDBJ whole genome shotgun (WGS) entry which is preliminary data.</text>
</comment>
<organism evidence="2 3">
    <name type="scientific">Roseomonas acroporae</name>
    <dbReference type="NCBI Taxonomy" id="2937791"/>
    <lineage>
        <taxon>Bacteria</taxon>
        <taxon>Pseudomonadati</taxon>
        <taxon>Pseudomonadota</taxon>
        <taxon>Alphaproteobacteria</taxon>
        <taxon>Acetobacterales</taxon>
        <taxon>Roseomonadaceae</taxon>
        <taxon>Roseomonas</taxon>
    </lineage>
</organism>
<dbReference type="AlphaFoldDB" id="A0A9X2BYK3"/>
<feature type="signal peptide" evidence="1">
    <location>
        <begin position="1"/>
        <end position="22"/>
    </location>
</feature>
<accession>A0A9X2BYK3</accession>
<feature type="chain" id="PRO_5040911733" description="Autotransporter domain-containing protein" evidence="1">
    <location>
        <begin position="23"/>
        <end position="320"/>
    </location>
</feature>
<proteinExistence type="predicted"/>
<name>A0A9X2BYK3_9PROT</name>